<proteinExistence type="predicted"/>
<protein>
    <submittedName>
        <fullName evidence="3">Uncharacterized protein</fullName>
    </submittedName>
</protein>
<evidence type="ECO:0000256" key="2">
    <source>
        <dbReference type="SAM" id="Phobius"/>
    </source>
</evidence>
<evidence type="ECO:0000313" key="4">
    <source>
        <dbReference type="Proteomes" id="UP000001208"/>
    </source>
</evidence>
<keyword evidence="2" id="KW-0812">Transmembrane</keyword>
<dbReference type="EMBL" id="CP001100">
    <property type="protein sequence ID" value="ACF14778.1"/>
    <property type="molecule type" value="Genomic_DNA"/>
</dbReference>
<feature type="region of interest" description="Disordered" evidence="1">
    <location>
        <begin position="1"/>
        <end position="24"/>
    </location>
</feature>
<keyword evidence="4" id="KW-1185">Reference proteome</keyword>
<keyword evidence="2" id="KW-0472">Membrane</keyword>
<reference evidence="3 4" key="1">
    <citation type="submission" date="2008-06" db="EMBL/GenBank/DDBJ databases">
        <title>Complete sequence of Chloroherpeton thalassium ATCC 35110.</title>
        <authorList>
            <consortium name="US DOE Joint Genome Institute"/>
            <person name="Lucas S."/>
            <person name="Copeland A."/>
            <person name="Lapidus A."/>
            <person name="Glavina del Rio T."/>
            <person name="Dalin E."/>
            <person name="Tice H."/>
            <person name="Bruce D."/>
            <person name="Goodwin L."/>
            <person name="Pitluck S."/>
            <person name="Schmutz J."/>
            <person name="Larimer F."/>
            <person name="Land M."/>
            <person name="Hauser L."/>
            <person name="Kyrpides N."/>
            <person name="Mikhailova N."/>
            <person name="Liu Z."/>
            <person name="Li T."/>
            <person name="Zhao F."/>
            <person name="Overmann J."/>
            <person name="Bryant D.A."/>
            <person name="Richardson P."/>
        </authorList>
    </citation>
    <scope>NUCLEOTIDE SEQUENCE [LARGE SCALE GENOMIC DNA]</scope>
    <source>
        <strain evidence="4">ATCC 35110 / GB-78</strain>
    </source>
</reference>
<dbReference type="KEGG" id="cts:Ctha_2328"/>
<feature type="transmembrane region" description="Helical" evidence="2">
    <location>
        <begin position="55"/>
        <end position="73"/>
    </location>
</feature>
<feature type="compositionally biased region" description="Basic residues" evidence="1">
    <location>
        <begin position="112"/>
        <end position="122"/>
    </location>
</feature>
<name>B3QWL8_CHLT3</name>
<evidence type="ECO:0000313" key="3">
    <source>
        <dbReference type="EMBL" id="ACF14778.1"/>
    </source>
</evidence>
<dbReference type="RefSeq" id="WP_012500860.1">
    <property type="nucleotide sequence ID" value="NC_011026.1"/>
</dbReference>
<dbReference type="eggNOG" id="ENOG502ZDWK">
    <property type="taxonomic scope" value="Bacteria"/>
</dbReference>
<evidence type="ECO:0000256" key="1">
    <source>
        <dbReference type="SAM" id="MobiDB-lite"/>
    </source>
</evidence>
<dbReference type="STRING" id="517418.Ctha_2328"/>
<dbReference type="AlphaFoldDB" id="B3QWL8"/>
<organism evidence="3 4">
    <name type="scientific">Chloroherpeton thalassium (strain ATCC 35110 / GB-78)</name>
    <dbReference type="NCBI Taxonomy" id="517418"/>
    <lineage>
        <taxon>Bacteria</taxon>
        <taxon>Pseudomonadati</taxon>
        <taxon>Chlorobiota</taxon>
        <taxon>Chlorobiia</taxon>
        <taxon>Chlorobiales</taxon>
        <taxon>Chloroherpetonaceae</taxon>
        <taxon>Chloroherpeton</taxon>
    </lineage>
</organism>
<dbReference type="HOGENOM" id="CLU_1923842_0_0_10"/>
<feature type="region of interest" description="Disordered" evidence="1">
    <location>
        <begin position="112"/>
        <end position="131"/>
    </location>
</feature>
<gene>
    <name evidence="3" type="ordered locus">Ctha_2328</name>
</gene>
<feature type="compositionally biased region" description="Acidic residues" evidence="1">
    <location>
        <begin position="1"/>
        <end position="19"/>
    </location>
</feature>
<accession>B3QWL8</accession>
<feature type="transmembrane region" description="Helical" evidence="2">
    <location>
        <begin position="85"/>
        <end position="102"/>
    </location>
</feature>
<sequence>MKDQNYDEANEPFDDEENGEVPGIHQERIGEKIRQRNQEKQIGGTVSSKMLLNEIIGYGSAALFFILGGMIFFEIYKAPGMTAEYRVVLSLVLFLYGMYRVVTTRGKANAAKRHARIKRHRSTLGNDTDPY</sequence>
<dbReference type="Proteomes" id="UP000001208">
    <property type="component" value="Chromosome"/>
</dbReference>
<keyword evidence="2" id="KW-1133">Transmembrane helix</keyword>